<dbReference type="InterPro" id="IPR007396">
    <property type="entry name" value="TR_PAI2-type"/>
</dbReference>
<dbReference type="RefSeq" id="WP_382219542.1">
    <property type="nucleotide sequence ID" value="NZ_JBHTCA010000002.1"/>
</dbReference>
<dbReference type="InterPro" id="IPR012349">
    <property type="entry name" value="Split_barrel_FMN-bd"/>
</dbReference>
<gene>
    <name evidence="1" type="ORF">ACFQPB_02545</name>
</gene>
<dbReference type="EMBL" id="JBHTCA010000002">
    <property type="protein sequence ID" value="MFC7407733.1"/>
    <property type="molecule type" value="Genomic_DNA"/>
</dbReference>
<dbReference type="Pfam" id="PF04299">
    <property type="entry name" value="FMN_bind_2"/>
    <property type="match status" value="1"/>
</dbReference>
<evidence type="ECO:0000313" key="2">
    <source>
        <dbReference type="Proteomes" id="UP001596501"/>
    </source>
</evidence>
<dbReference type="PANTHER" id="PTHR35802:SF1">
    <property type="entry name" value="PROTEASE SYNTHASE AND SPORULATION PROTEIN PAI 2"/>
    <property type="match status" value="1"/>
</dbReference>
<keyword evidence="2" id="KW-1185">Reference proteome</keyword>
<dbReference type="Gene3D" id="2.30.110.10">
    <property type="entry name" value="Electron Transport, Fmn-binding Protein, Chain A"/>
    <property type="match status" value="1"/>
</dbReference>
<comment type="caution">
    <text evidence="1">The sequence shown here is derived from an EMBL/GenBank/DDBJ whole genome shotgun (WGS) entry which is preliminary data.</text>
</comment>
<name>A0ABW2QE42_9BURK</name>
<dbReference type="PANTHER" id="PTHR35802">
    <property type="entry name" value="PROTEASE SYNTHASE AND SPORULATION PROTEIN PAI 2"/>
    <property type="match status" value="1"/>
</dbReference>
<organism evidence="1 2">
    <name type="scientific">Hydrogenophaga atypica</name>
    <dbReference type="NCBI Taxonomy" id="249409"/>
    <lineage>
        <taxon>Bacteria</taxon>
        <taxon>Pseudomonadati</taxon>
        <taxon>Pseudomonadota</taxon>
        <taxon>Betaproteobacteria</taxon>
        <taxon>Burkholderiales</taxon>
        <taxon>Comamonadaceae</taxon>
        <taxon>Hydrogenophaga</taxon>
    </lineage>
</organism>
<dbReference type="SUPFAM" id="SSF50475">
    <property type="entry name" value="FMN-binding split barrel"/>
    <property type="match status" value="1"/>
</dbReference>
<accession>A0ABW2QE42</accession>
<proteinExistence type="predicted"/>
<evidence type="ECO:0000313" key="1">
    <source>
        <dbReference type="EMBL" id="MFC7407733.1"/>
    </source>
</evidence>
<reference evidence="2" key="1">
    <citation type="journal article" date="2019" name="Int. J. Syst. Evol. Microbiol.">
        <title>The Global Catalogue of Microorganisms (GCM) 10K type strain sequencing project: providing services to taxonomists for standard genome sequencing and annotation.</title>
        <authorList>
            <consortium name="The Broad Institute Genomics Platform"/>
            <consortium name="The Broad Institute Genome Sequencing Center for Infectious Disease"/>
            <person name="Wu L."/>
            <person name="Ma J."/>
        </authorList>
    </citation>
    <scope>NUCLEOTIDE SEQUENCE [LARGE SCALE GENOMIC DNA]</scope>
    <source>
        <strain evidence="2">CGMCC 1.12371</strain>
    </source>
</reference>
<dbReference type="Proteomes" id="UP001596501">
    <property type="component" value="Unassembled WGS sequence"/>
</dbReference>
<protein>
    <submittedName>
        <fullName evidence="1">FMN-binding negative transcriptional regulator</fullName>
    </submittedName>
</protein>
<dbReference type="PIRSF" id="PIRSF010372">
    <property type="entry name" value="PaiB"/>
    <property type="match status" value="1"/>
</dbReference>
<sequence length="211" mass="23404">MYLPRYHQAKDPATLLNLIDEHPLGAWVCTGTEGLIANHIPFVLDRSRGPHGTLIGHVSRANGVWRDLHPTAPSVVMFQGPQAYITPAWYPGKTAHGEVVPTWDYVVIHAHGVARAINDRDWLLAMLERLTQAQEAARPKPWRVADAPTAYIDRLLRAIVGIEITIERLEGKHKLSQDEALADREGTVAGLLGEQREEARLLAGLVQQAMD</sequence>